<dbReference type="Proteomes" id="UP000697710">
    <property type="component" value="Unassembled WGS sequence"/>
</dbReference>
<accession>A0A956LYM1</accession>
<gene>
    <name evidence="3" type="ORF">KC729_10860</name>
</gene>
<name>A0A956LYM1_UNCEI</name>
<feature type="domain" description="FlgD/Vpr Ig-like" evidence="2">
    <location>
        <begin position="1006"/>
        <end position="1053"/>
    </location>
</feature>
<reference evidence="3" key="2">
    <citation type="journal article" date="2021" name="Microbiome">
        <title>Successional dynamics and alternative stable states in a saline activated sludge microbial community over 9 years.</title>
        <authorList>
            <person name="Wang Y."/>
            <person name="Ye J."/>
            <person name="Ju F."/>
            <person name="Liu L."/>
            <person name="Boyd J.A."/>
            <person name="Deng Y."/>
            <person name="Parks D.H."/>
            <person name="Jiang X."/>
            <person name="Yin X."/>
            <person name="Woodcroft B.J."/>
            <person name="Tyson G.W."/>
            <person name="Hugenholtz P."/>
            <person name="Polz M.F."/>
            <person name="Zhang T."/>
        </authorList>
    </citation>
    <scope>NUCLEOTIDE SEQUENCE</scope>
    <source>
        <strain evidence="3">HKST-UBA01</strain>
    </source>
</reference>
<reference evidence="3" key="1">
    <citation type="submission" date="2020-04" db="EMBL/GenBank/DDBJ databases">
        <authorList>
            <person name="Zhang T."/>
        </authorList>
    </citation>
    <scope>NUCLEOTIDE SEQUENCE</scope>
    <source>
        <strain evidence="3">HKST-UBA01</strain>
    </source>
</reference>
<evidence type="ECO:0000256" key="1">
    <source>
        <dbReference type="SAM" id="SignalP"/>
    </source>
</evidence>
<comment type="caution">
    <text evidence="3">The sequence shown here is derived from an EMBL/GenBank/DDBJ whole genome shotgun (WGS) entry which is preliminary data.</text>
</comment>
<protein>
    <recommendedName>
        <fullName evidence="2">FlgD/Vpr Ig-like domain-containing protein</fullName>
    </recommendedName>
</protein>
<feature type="chain" id="PRO_5037307720" description="FlgD/Vpr Ig-like domain-containing protein" evidence="1">
    <location>
        <begin position="23"/>
        <end position="1072"/>
    </location>
</feature>
<dbReference type="Pfam" id="PF13860">
    <property type="entry name" value="FlgD_ig"/>
    <property type="match status" value="1"/>
</dbReference>
<evidence type="ECO:0000259" key="2">
    <source>
        <dbReference type="Pfam" id="PF13860"/>
    </source>
</evidence>
<dbReference type="Gene3D" id="2.60.40.4070">
    <property type="match status" value="1"/>
</dbReference>
<dbReference type="InterPro" id="IPR025965">
    <property type="entry name" value="FlgD/Vpr_Ig-like"/>
</dbReference>
<evidence type="ECO:0000313" key="3">
    <source>
        <dbReference type="EMBL" id="MCA9728175.1"/>
    </source>
</evidence>
<proteinExistence type="predicted"/>
<dbReference type="AlphaFoldDB" id="A0A956LYM1"/>
<sequence length="1072" mass="116066">MRKCFALMAVLVLAGSATVTLAKEESRLLPLERVPTGEEDGALRSIPGQMRGNGIDTVSYGDVAPNGFSIYDDVWDWDNPSGGGGALMGWYATDVTEQATAYGRQITAASWAGHGNQVSAPILTGTGSLWIGAFEDQANALCWDLGLGYGNSWCQRAISPVISLASANNVTVNFKYFNDTELNFDYTKVILRRLPSGEETTLSPFDGFTDKIGLATAGIPTGAAYVGQITTGVLQGSTQFQLVFQMESDGGWSDEDGQYATEYGPFGVDDVVLGGGASASYNFDASAQGWTFQACPGIGSFFNVGNLVVNNYDILDPCGCGIQNNLLEFHDDSLEHPYGQRVEARSNMTDVLDMGSRLAGNPGQLEIFADWDQYSVMPRVNGVFYRPGWDYYPFECAVTGAIGWSGRVGQNGFFYNPGPDCSLNRNTATSNGVPPSCERIKFIFELYASCDGFGIPESDCTNQTNFTPIIDNVQVRGTKVPAAPIVVFSPSQTGTRYQDGFAQTFTLDPNGTGNADTDINVNFGRTPPFVLGDSLFVTGPVSTLSTMWEARLWFKVRREGPGTKPARYTDWKNDVDAVNGNPNPTVGFAYAWMDSFQTANGIPAKNSFVSYCREDNWYPGESGEFSDGNEIIRDGVLVAGTAIDYFVTSNYVATPSENYYLPDTTGGFFFEFEILPSWRNDGGTLRFPCLLYLDTNTGAENFVEAALAELGLEHDRYDYNDASSNWKAPMARGSAPANNGVPLPQLMGYRGIMLNTGALQIPMWQEDYILFNDWLNTVVCDGSLNRQGMMFNGDNSAAGVAGLSPTFLAGVLGATFIADDYNGVSGGNDQNYCVQLETPLGGGQKYGTTNSRGSYDYDAWGNWCPQQFLFDVIGSTNGGVGNRAYVNISGGDTNYNQVAREVAGTSNYRVVIDGTSWNHLSERDALDECVGDSAHIVTATFNELASGLEWIFGGAANIPSLCVNPCNIVDVDDLPEIGNSQVTRLYQNSPNPFNPRTVLRFSLAQSGPVELSIFDVNGRKVRTLVSDTQDAGLHEVVWDGTDDAGHPVASGVFWSQLETTGYTSNKKMVVLR</sequence>
<evidence type="ECO:0000313" key="4">
    <source>
        <dbReference type="Proteomes" id="UP000697710"/>
    </source>
</evidence>
<feature type="signal peptide" evidence="1">
    <location>
        <begin position="1"/>
        <end position="22"/>
    </location>
</feature>
<dbReference type="EMBL" id="JAGQHR010000316">
    <property type="protein sequence ID" value="MCA9728175.1"/>
    <property type="molecule type" value="Genomic_DNA"/>
</dbReference>
<organism evidence="3 4">
    <name type="scientific">Eiseniibacteriota bacterium</name>
    <dbReference type="NCBI Taxonomy" id="2212470"/>
    <lineage>
        <taxon>Bacteria</taxon>
        <taxon>Candidatus Eiseniibacteriota</taxon>
    </lineage>
</organism>
<keyword evidence="1" id="KW-0732">Signal</keyword>